<evidence type="ECO:0000313" key="4">
    <source>
        <dbReference type="Proteomes" id="UP001594351"/>
    </source>
</evidence>
<keyword evidence="4" id="KW-1185">Reference proteome</keyword>
<dbReference type="Proteomes" id="UP001594351">
    <property type="component" value="Unassembled WGS sequence"/>
</dbReference>
<protein>
    <submittedName>
        <fullName evidence="3">Type IV pilus twitching motility protein PilT</fullName>
    </submittedName>
</protein>
<dbReference type="SUPFAM" id="SSF52540">
    <property type="entry name" value="P-loop containing nucleoside triphosphate hydrolases"/>
    <property type="match status" value="1"/>
</dbReference>
<dbReference type="Gene3D" id="3.30.450.90">
    <property type="match status" value="1"/>
</dbReference>
<reference evidence="3 4" key="1">
    <citation type="submission" date="2024-09" db="EMBL/GenBank/DDBJ databases">
        <title>Laminarin stimulates single cell rates of sulfate reduction while oxygen inhibits transcriptomic activity in coastal marine sediment.</title>
        <authorList>
            <person name="Lindsay M."/>
            <person name="Orcutt B."/>
            <person name="Emerson D."/>
            <person name="Stepanauskas R."/>
            <person name="D'Angelo T."/>
        </authorList>
    </citation>
    <scope>NUCLEOTIDE SEQUENCE [LARGE SCALE GENOMIC DNA]</scope>
    <source>
        <strain evidence="3">SAG AM-311-K15</strain>
    </source>
</reference>
<comment type="caution">
    <text evidence="3">The sequence shown here is derived from an EMBL/GenBank/DDBJ whole genome shotgun (WGS) entry which is preliminary data.</text>
</comment>
<dbReference type="InterPro" id="IPR050921">
    <property type="entry name" value="T4SS_GSP_E_ATPase"/>
</dbReference>
<dbReference type="Gene3D" id="3.40.50.300">
    <property type="entry name" value="P-loop containing nucleotide triphosphate hydrolases"/>
    <property type="match status" value="1"/>
</dbReference>
<name>A0ABV6Z4A6_UNCC1</name>
<dbReference type="Pfam" id="PF00437">
    <property type="entry name" value="T2SSE"/>
    <property type="match status" value="1"/>
</dbReference>
<gene>
    <name evidence="3" type="ORF">ACFL27_24045</name>
</gene>
<dbReference type="PROSITE" id="PS00662">
    <property type="entry name" value="T2SP_E"/>
    <property type="match status" value="1"/>
</dbReference>
<dbReference type="InterPro" id="IPR001482">
    <property type="entry name" value="T2SS/T4SS_dom"/>
</dbReference>
<dbReference type="EMBL" id="JBHPBY010000463">
    <property type="protein sequence ID" value="MFC1853282.1"/>
    <property type="molecule type" value="Genomic_DNA"/>
</dbReference>
<evidence type="ECO:0000259" key="2">
    <source>
        <dbReference type="PROSITE" id="PS00662"/>
    </source>
</evidence>
<dbReference type="InterPro" id="IPR006321">
    <property type="entry name" value="PilT/PilU"/>
</dbReference>
<dbReference type="InterPro" id="IPR027417">
    <property type="entry name" value="P-loop_NTPase"/>
</dbReference>
<dbReference type="CDD" id="cd01131">
    <property type="entry name" value="PilT"/>
    <property type="match status" value="1"/>
</dbReference>
<accession>A0ABV6Z4A6</accession>
<organism evidence="3 4">
    <name type="scientific">candidate division CSSED10-310 bacterium</name>
    <dbReference type="NCBI Taxonomy" id="2855610"/>
    <lineage>
        <taxon>Bacteria</taxon>
        <taxon>Bacteria division CSSED10-310</taxon>
    </lineage>
</organism>
<sequence>MDQTMFNKLIASGVKHGASDVHFLVGQPPKYRVKGTLVPLKVDKLTPQDTLEIAQIVFQKNPTVIMKDLTEVDTSYSLPKIARFRVCIFKQRGTVGIVMRIIPSATPSIEDLNLPSIVKKIAHMERGLVLVTGVTGSGKSSTLAAMIKEINTNLNGKHIITIEDPIEFLHPHIKCSITQREVGPDTRSFNAALRTALRQDPDIIMVGEMRDYETIDTALKAAETGHLVFSTVHTTDAAKTINRLMAVFPAEEQQVVRYRLVDSLKATISQRLLPRADGQGRLVAAEVLISTQRIQEYIADVEKTGSLLDVLNEGYTLYGTQSFDLHLSKLYQAGKITLEVAQAAATSPADFERALSFE</sequence>
<feature type="domain" description="Bacterial type II secretion system protein E" evidence="2">
    <location>
        <begin position="197"/>
        <end position="211"/>
    </location>
</feature>
<proteinExistence type="inferred from homology"/>
<dbReference type="PANTHER" id="PTHR30486:SF12">
    <property type="entry name" value="TYPE IV PILUS ATPASE PILU"/>
    <property type="match status" value="1"/>
</dbReference>
<evidence type="ECO:0000256" key="1">
    <source>
        <dbReference type="ARBA" id="ARBA00006611"/>
    </source>
</evidence>
<dbReference type="NCBIfam" id="TIGR01420">
    <property type="entry name" value="pilT_fam"/>
    <property type="match status" value="1"/>
</dbReference>
<comment type="similarity">
    <text evidence="1">Belongs to the GSP E family.</text>
</comment>
<dbReference type="PANTHER" id="PTHR30486">
    <property type="entry name" value="TWITCHING MOTILITY PROTEIN PILT"/>
    <property type="match status" value="1"/>
</dbReference>
<evidence type="ECO:0000313" key="3">
    <source>
        <dbReference type="EMBL" id="MFC1853282.1"/>
    </source>
</evidence>